<proteinExistence type="predicted"/>
<reference evidence="2 3" key="2">
    <citation type="submission" date="2020-05" db="EMBL/GenBank/DDBJ databases">
        <authorList>
            <person name="Khan S.A."/>
            <person name="Jeon C.O."/>
            <person name="Chun B.H."/>
        </authorList>
    </citation>
    <scope>NUCLEOTIDE SEQUENCE [LARGE SCALE GENOMIC DNA]</scope>
    <source>
        <strain evidence="2 3">H242</strain>
    </source>
</reference>
<dbReference type="EMBL" id="CP053418">
    <property type="protein sequence ID" value="QJW83932.1"/>
    <property type="molecule type" value="Genomic_DNA"/>
</dbReference>
<dbReference type="InterPro" id="IPR029058">
    <property type="entry name" value="AB_hydrolase_fold"/>
</dbReference>
<dbReference type="PANTHER" id="PTHR43689">
    <property type="entry name" value="HYDROLASE"/>
    <property type="match status" value="1"/>
</dbReference>
<name>A0ABX6P2I5_9BURK</name>
<dbReference type="InterPro" id="IPR000073">
    <property type="entry name" value="AB_hydrolase_1"/>
</dbReference>
<evidence type="ECO:0000313" key="2">
    <source>
        <dbReference type="EMBL" id="QJW83932.1"/>
    </source>
</evidence>
<dbReference type="PANTHER" id="PTHR43689:SF8">
    <property type="entry name" value="ALPHA_BETA-HYDROLASES SUPERFAMILY PROTEIN"/>
    <property type="match status" value="1"/>
</dbReference>
<protein>
    <submittedName>
        <fullName evidence="2">Alpha/beta fold hydrolase</fullName>
    </submittedName>
</protein>
<dbReference type="Proteomes" id="UP000500826">
    <property type="component" value="Chromosome"/>
</dbReference>
<evidence type="ECO:0000259" key="1">
    <source>
        <dbReference type="Pfam" id="PF12697"/>
    </source>
</evidence>
<dbReference type="SUPFAM" id="SSF53474">
    <property type="entry name" value="alpha/beta-Hydrolases"/>
    <property type="match status" value="1"/>
</dbReference>
<gene>
    <name evidence="2" type="ORF">HK414_08040</name>
</gene>
<keyword evidence="2" id="KW-0378">Hydrolase</keyword>
<feature type="domain" description="AB hydrolase-1" evidence="1">
    <location>
        <begin position="3"/>
        <end position="61"/>
    </location>
</feature>
<dbReference type="GO" id="GO:0016787">
    <property type="term" value="F:hydrolase activity"/>
    <property type="evidence" value="ECO:0007669"/>
    <property type="project" value="UniProtKB-KW"/>
</dbReference>
<dbReference type="Pfam" id="PF12697">
    <property type="entry name" value="Abhydrolase_6"/>
    <property type="match status" value="1"/>
</dbReference>
<organism evidence="2 3">
    <name type="scientific">Ramlibacter terrae</name>
    <dbReference type="NCBI Taxonomy" id="2732511"/>
    <lineage>
        <taxon>Bacteria</taxon>
        <taxon>Pseudomonadati</taxon>
        <taxon>Pseudomonadota</taxon>
        <taxon>Betaproteobacteria</taxon>
        <taxon>Burkholderiales</taxon>
        <taxon>Comamonadaceae</taxon>
        <taxon>Ramlibacter</taxon>
    </lineage>
</organism>
<accession>A0ABX6P2I5</accession>
<reference evidence="2 3" key="1">
    <citation type="submission" date="2020-05" db="EMBL/GenBank/DDBJ databases">
        <title>Ramlibacter rhizophilus sp. nov., isolated from rhizosphere soil of national flower Mugunghwa from South Korea.</title>
        <authorList>
            <person name="Zheng-Fei Y."/>
            <person name="Huan T."/>
        </authorList>
    </citation>
    <scope>NUCLEOTIDE SEQUENCE [LARGE SCALE GENOMIC DNA]</scope>
    <source>
        <strain evidence="2 3">H242</strain>
    </source>
</reference>
<sequence>MTWERVESIRAPILLMTGDGDLYTPPALLRMQARHMPHADVVVIPEAGHCANWEQPEAFNRTVLDFLRRHPG</sequence>
<evidence type="ECO:0000313" key="3">
    <source>
        <dbReference type="Proteomes" id="UP000500826"/>
    </source>
</evidence>
<dbReference type="Gene3D" id="3.40.50.1820">
    <property type="entry name" value="alpha/beta hydrolase"/>
    <property type="match status" value="1"/>
</dbReference>
<keyword evidence="3" id="KW-1185">Reference proteome</keyword>